<dbReference type="EMBL" id="CP042467">
    <property type="protein sequence ID" value="QED26013.1"/>
    <property type="molecule type" value="Genomic_DNA"/>
</dbReference>
<keyword evidence="3" id="KW-1185">Reference proteome</keyword>
<dbReference type="Proteomes" id="UP000321595">
    <property type="component" value="Chromosome"/>
</dbReference>
<evidence type="ECO:0000313" key="2">
    <source>
        <dbReference type="EMBL" id="QED26013.1"/>
    </source>
</evidence>
<keyword evidence="2" id="KW-0378">Hydrolase</keyword>
<feature type="signal peptide" evidence="1">
    <location>
        <begin position="1"/>
        <end position="22"/>
    </location>
</feature>
<reference evidence="2 3" key="1">
    <citation type="submission" date="2019-08" db="EMBL/GenBank/DDBJ databases">
        <authorList>
            <person name="Liang Q."/>
        </authorList>
    </citation>
    <scope>NUCLEOTIDE SEQUENCE [LARGE SCALE GENOMIC DNA]</scope>
    <source>
        <strain evidence="2 3">V1718</strain>
    </source>
</reference>
<evidence type="ECO:0000256" key="1">
    <source>
        <dbReference type="SAM" id="SignalP"/>
    </source>
</evidence>
<dbReference type="KEGG" id="bbae:FRD01_01800"/>
<keyword evidence="1" id="KW-0732">Signal</keyword>
<evidence type="ECO:0000313" key="3">
    <source>
        <dbReference type="Proteomes" id="UP000321595"/>
    </source>
</evidence>
<dbReference type="RefSeq" id="WP_146957085.1">
    <property type="nucleotide sequence ID" value="NZ_CP042467.1"/>
</dbReference>
<feature type="chain" id="PRO_5022958755" evidence="1">
    <location>
        <begin position="23"/>
        <end position="522"/>
    </location>
</feature>
<protein>
    <submittedName>
        <fullName evidence="2">Carboxypeptidase regulatory-like domain-containing protein</fullName>
    </submittedName>
</protein>
<name>A0A5B8XPP6_9DELT</name>
<accession>A0A5B8XPP6</accession>
<dbReference type="AlphaFoldDB" id="A0A5B8XPP6"/>
<gene>
    <name evidence="2" type="ORF">FRD01_01800</name>
</gene>
<dbReference type="PROSITE" id="PS51257">
    <property type="entry name" value="PROKAR_LIPOPROTEIN"/>
    <property type="match status" value="1"/>
</dbReference>
<keyword evidence="2" id="KW-0645">Protease</keyword>
<organism evidence="2 3">
    <name type="scientific">Microvenator marinus</name>
    <dbReference type="NCBI Taxonomy" id="2600177"/>
    <lineage>
        <taxon>Bacteria</taxon>
        <taxon>Deltaproteobacteria</taxon>
        <taxon>Bradymonadales</taxon>
        <taxon>Microvenatoraceae</taxon>
        <taxon>Microvenator</taxon>
    </lineage>
</organism>
<dbReference type="GO" id="GO:0004180">
    <property type="term" value="F:carboxypeptidase activity"/>
    <property type="evidence" value="ECO:0007669"/>
    <property type="project" value="UniProtKB-KW"/>
</dbReference>
<sequence>MIRLAKLLLLFGLSGFAVSCTATGVDSVGASCASDSDCESDLVCRQAFCALAETKTFDLGFRLIPSNDSPLQPQTLPTSPVTNDEPVSIALTPSVRASGRVLFVNDQNQVRSDGPLGILSFRKTSGISTPSKQVRLDSDSRYDVLLLPGTYQVNFVPDDPQTPPRTWRDLELSLDTDPQLTVPARQITVSGTILDAGLPLRSAGLATASVVAVAEDGTASTSDSTDDSGNFQIQITPAEKTYGLRVSTTENVGTTIDIERALECDISRCRNLLGADDQFLVQLESLLGERIATQIELVGDLEDLRGATLELQADFSWGSINQRVQVTNSARLEFLLPLGSWQATLRPTQDSGLSALESLIDVSPDSAIHDLEPNPRIGAQLRLVSSEMPLAGARVEVRKTQNEAESIVLTTDDNGELELLLDEASNYRILVTPGTSDLPRSLLVASSAELEAATEIEVPLGAAIWGYVLEAPSSDNDWVGSADVTVQATQELSGEQLTVGEANTRADGYFRMLVPAAPITLR</sequence>
<proteinExistence type="predicted"/>
<keyword evidence="2" id="KW-0121">Carboxypeptidase</keyword>